<dbReference type="EMBL" id="JACYXT010000005">
    <property type="protein sequence ID" value="MBD9724483.1"/>
    <property type="molecule type" value="Genomic_DNA"/>
</dbReference>
<accession>A0A927QEZ6</accession>
<reference evidence="1" key="1">
    <citation type="submission" date="2020-09" db="EMBL/GenBank/DDBJ databases">
        <title>Streptomyces canutascabiei sp. nov., which causes potato common scab and is distributed across the world.</title>
        <authorList>
            <person name="Nguyen H.P."/>
            <person name="Weisberg A.J."/>
            <person name="Chang J.H."/>
            <person name="Clarke C.R."/>
        </authorList>
    </citation>
    <scope>NUCLEOTIDE SEQUENCE</scope>
    <source>
        <strain evidence="1">ID-01-6.2a</strain>
    </source>
</reference>
<organism evidence="1 2">
    <name type="scientific">Streptomyces caniscabiei</name>
    <dbReference type="NCBI Taxonomy" id="2746961"/>
    <lineage>
        <taxon>Bacteria</taxon>
        <taxon>Bacillati</taxon>
        <taxon>Actinomycetota</taxon>
        <taxon>Actinomycetes</taxon>
        <taxon>Kitasatosporales</taxon>
        <taxon>Streptomycetaceae</taxon>
        <taxon>Streptomyces</taxon>
    </lineage>
</organism>
<comment type="caution">
    <text evidence="1">The sequence shown here is derived from an EMBL/GenBank/DDBJ whole genome shotgun (WGS) entry which is preliminary data.</text>
</comment>
<gene>
    <name evidence="1" type="ORF">IHE70_14920</name>
</gene>
<dbReference type="Proteomes" id="UP000661025">
    <property type="component" value="Unassembled WGS sequence"/>
</dbReference>
<dbReference type="RefSeq" id="WP_086804421.1">
    <property type="nucleotide sequence ID" value="NZ_CP119182.1"/>
</dbReference>
<dbReference type="AlphaFoldDB" id="A0A927QEZ6"/>
<evidence type="ECO:0000313" key="1">
    <source>
        <dbReference type="EMBL" id="MBD9724483.1"/>
    </source>
</evidence>
<dbReference type="GeneID" id="79932117"/>
<proteinExistence type="predicted"/>
<name>A0A927QEZ6_9ACTN</name>
<evidence type="ECO:0000313" key="2">
    <source>
        <dbReference type="Proteomes" id="UP000661025"/>
    </source>
</evidence>
<protein>
    <submittedName>
        <fullName evidence="1">Uncharacterized protein</fullName>
    </submittedName>
</protein>
<sequence>MGIYLVSVDAEDWFSADEEEGRARAATALNDELGRRGLPPYPSVPAGTAFVRGSGPDFEEKLVPPMDGFARLCEAHLSREETETLCGWTLLVPVSLEEDIWLDDIESAYADSTMVAGAPQVLALAERLAAAVELPTAEVPAMCDNLDLTMWFLDGAAEELAATRPGPWADDLDTAFYVALYLRAAQHSIRRGCPIVYT</sequence>